<dbReference type="Pfam" id="PF00135">
    <property type="entry name" value="COesterase"/>
    <property type="match status" value="1"/>
</dbReference>
<evidence type="ECO:0000313" key="7">
    <source>
        <dbReference type="EMBL" id="CAL4094682.1"/>
    </source>
</evidence>
<accession>A0AAV2QPE5</accession>
<protein>
    <recommendedName>
        <fullName evidence="6">Carboxylesterase type B domain-containing protein</fullName>
    </recommendedName>
</protein>
<feature type="signal peptide" evidence="5">
    <location>
        <begin position="1"/>
        <end position="19"/>
    </location>
</feature>
<evidence type="ECO:0000256" key="3">
    <source>
        <dbReference type="ARBA" id="ARBA00022801"/>
    </source>
</evidence>
<dbReference type="PANTHER" id="PTHR43142:SF1">
    <property type="entry name" value="CARBOXYLIC ESTER HYDROLASE"/>
    <property type="match status" value="1"/>
</dbReference>
<name>A0AAV2QPE5_MEGNR</name>
<dbReference type="Gene3D" id="3.40.50.1820">
    <property type="entry name" value="alpha/beta hydrolase"/>
    <property type="match status" value="1"/>
</dbReference>
<sequence>VATFTTYIHLLVCLCSAAAQDVQVDISGGTLLGSRGHLSRQGREYVAFRAIPYAQPPIDSLRYKAPVAVSPWEGIKDVREVGPACAQAALGINKGEEDCLHLYVYTPKVPDAEANSEESSTLPVLVWFHGGSFVVGSGGAMDPSLLMDRDMVLVIPQYRLGSLGFFSTDSDASPGNYGMLDQVLALQWVQENIHAFGGNPNQVTLAGDCAGGASAIYHMLSPLSQGLFHGVISLSGSPLNPWAHQHRNRRFLLILANYLKCPAHDLNVLMECFTKDVKLTELLEGQELILEGRDLLVGNHRLSPMHAKEEQDLTGHFLPTHPLTALENGPITPVPVMLGVTKDVGSYLVDMVLYDFISDQMSSKSKFLEELVPMILKESSVANAEDNQQEYLQYYFSDTKLDNLTAMLPGLAQMLGDVHYHAGIIETAKLLSAHVPTRLFRFDYALGPRLFSWRHPDDSEAPPLLNDLVSHGDEMFFLLPDVDITSLGSDQQEFAQNFIDSIYNFVCGRSPRDDWPFIRRKDSFPTLVWGNDGTPTLESFTDKDHLKQLNTIHQHIHYQILNPPEKLHPKDEL</sequence>
<evidence type="ECO:0000256" key="2">
    <source>
        <dbReference type="ARBA" id="ARBA00022487"/>
    </source>
</evidence>
<dbReference type="PANTHER" id="PTHR43142">
    <property type="entry name" value="CARBOXYLIC ESTER HYDROLASE"/>
    <property type="match status" value="1"/>
</dbReference>
<dbReference type="Proteomes" id="UP001497623">
    <property type="component" value="Unassembled WGS sequence"/>
</dbReference>
<evidence type="ECO:0000313" key="8">
    <source>
        <dbReference type="Proteomes" id="UP001497623"/>
    </source>
</evidence>
<keyword evidence="2" id="KW-0719">Serine esterase</keyword>
<dbReference type="InterPro" id="IPR029058">
    <property type="entry name" value="AB_hydrolase_fold"/>
</dbReference>
<keyword evidence="4" id="KW-0325">Glycoprotein</keyword>
<dbReference type="GO" id="GO:0052689">
    <property type="term" value="F:carboxylic ester hydrolase activity"/>
    <property type="evidence" value="ECO:0007669"/>
    <property type="project" value="UniProtKB-KW"/>
</dbReference>
<organism evidence="7 8">
    <name type="scientific">Meganyctiphanes norvegica</name>
    <name type="common">Northern krill</name>
    <name type="synonym">Thysanopoda norvegica</name>
    <dbReference type="NCBI Taxonomy" id="48144"/>
    <lineage>
        <taxon>Eukaryota</taxon>
        <taxon>Metazoa</taxon>
        <taxon>Ecdysozoa</taxon>
        <taxon>Arthropoda</taxon>
        <taxon>Crustacea</taxon>
        <taxon>Multicrustacea</taxon>
        <taxon>Malacostraca</taxon>
        <taxon>Eumalacostraca</taxon>
        <taxon>Eucarida</taxon>
        <taxon>Euphausiacea</taxon>
        <taxon>Euphausiidae</taxon>
        <taxon>Meganyctiphanes</taxon>
    </lineage>
</organism>
<feature type="non-terminal residue" evidence="7">
    <location>
        <position position="573"/>
    </location>
</feature>
<comment type="caution">
    <text evidence="7">The sequence shown here is derived from an EMBL/GenBank/DDBJ whole genome shotgun (WGS) entry which is preliminary data.</text>
</comment>
<dbReference type="SUPFAM" id="SSF53474">
    <property type="entry name" value="alpha/beta-Hydrolases"/>
    <property type="match status" value="1"/>
</dbReference>
<keyword evidence="3" id="KW-0378">Hydrolase</keyword>
<evidence type="ECO:0000259" key="6">
    <source>
        <dbReference type="Pfam" id="PF00135"/>
    </source>
</evidence>
<dbReference type="EMBL" id="CAXKWB010009418">
    <property type="protein sequence ID" value="CAL4094682.1"/>
    <property type="molecule type" value="Genomic_DNA"/>
</dbReference>
<dbReference type="InterPro" id="IPR002018">
    <property type="entry name" value="CarbesteraseB"/>
</dbReference>
<feature type="domain" description="Carboxylesterase type B" evidence="6">
    <location>
        <begin position="21"/>
        <end position="513"/>
    </location>
</feature>
<reference evidence="7 8" key="1">
    <citation type="submission" date="2024-05" db="EMBL/GenBank/DDBJ databases">
        <authorList>
            <person name="Wallberg A."/>
        </authorList>
    </citation>
    <scope>NUCLEOTIDE SEQUENCE [LARGE SCALE GENOMIC DNA]</scope>
</reference>
<keyword evidence="5" id="KW-0732">Signal</keyword>
<feature type="chain" id="PRO_5043909649" description="Carboxylesterase type B domain-containing protein" evidence="5">
    <location>
        <begin position="20"/>
        <end position="573"/>
    </location>
</feature>
<evidence type="ECO:0000256" key="4">
    <source>
        <dbReference type="ARBA" id="ARBA00023180"/>
    </source>
</evidence>
<keyword evidence="8" id="KW-1185">Reference proteome</keyword>
<gene>
    <name evidence="7" type="ORF">MNOR_LOCUS15207</name>
</gene>
<feature type="non-terminal residue" evidence="7">
    <location>
        <position position="1"/>
    </location>
</feature>
<evidence type="ECO:0000256" key="5">
    <source>
        <dbReference type="SAM" id="SignalP"/>
    </source>
</evidence>
<comment type="similarity">
    <text evidence="1">Belongs to the type-B carboxylesterase/lipase family.</text>
</comment>
<evidence type="ECO:0000256" key="1">
    <source>
        <dbReference type="ARBA" id="ARBA00005964"/>
    </source>
</evidence>
<proteinExistence type="inferred from homology"/>
<dbReference type="AlphaFoldDB" id="A0AAV2QPE5"/>